<keyword evidence="2" id="KW-1185">Reference proteome</keyword>
<dbReference type="VEuPathDB" id="TriTrypDB:TEOVI_000081100"/>
<dbReference type="RefSeq" id="XP_067080244.1">
    <property type="nucleotide sequence ID" value="XM_067224143.1"/>
</dbReference>
<dbReference type="GeneID" id="92374751"/>
<evidence type="ECO:0000313" key="1">
    <source>
        <dbReference type="EMBL" id="SCU69245.1"/>
    </source>
</evidence>
<dbReference type="Proteomes" id="UP000195570">
    <property type="component" value="Unassembled WGS sequence"/>
</dbReference>
<organism evidence="1 2">
    <name type="scientific">Trypanosoma equiperdum</name>
    <dbReference type="NCBI Taxonomy" id="5694"/>
    <lineage>
        <taxon>Eukaryota</taxon>
        <taxon>Discoba</taxon>
        <taxon>Euglenozoa</taxon>
        <taxon>Kinetoplastea</taxon>
        <taxon>Metakinetoplastina</taxon>
        <taxon>Trypanosomatida</taxon>
        <taxon>Trypanosomatidae</taxon>
        <taxon>Trypanosoma</taxon>
    </lineage>
</organism>
<protein>
    <submittedName>
        <fullName evidence="1">Uncharacterized protein</fullName>
    </submittedName>
</protein>
<comment type="caution">
    <text evidence="1">The sequence shown here is derived from an EMBL/GenBank/DDBJ whole genome shotgun (WGS) entry which is preliminary data.</text>
</comment>
<name>A0A1G4IAT3_TRYEQ</name>
<gene>
    <name evidence="1" type="ORF">TEOVI_000081100</name>
</gene>
<sequence>MLMFHLNANRHLLQPPTKNRRGEVVSQTQRNRVCPAAIRAYRFLSDDISSQLNICCAVLQVPFSGIPGAPPSTVVTKESVHPSSMLVVWNDTTAAEIAMSLLREVRGDVDSAFAAAESATKAEGADEVVGAANPEDNLGASRDDSATAVYVIKLSVGAVSADGNATLSPIASVELRQVIRGEPLVFPSRRAGMPAVDVPISTLPYRLGDPIFFTCKRLR</sequence>
<proteinExistence type="predicted"/>
<accession>A0A1G4IAT3</accession>
<reference evidence="1" key="1">
    <citation type="submission" date="2016-09" db="EMBL/GenBank/DDBJ databases">
        <authorList>
            <person name="Hebert L."/>
            <person name="Moumen B."/>
        </authorList>
    </citation>
    <scope>NUCLEOTIDE SEQUENCE [LARGE SCALE GENOMIC DNA]</scope>
    <source>
        <strain evidence="1">OVI</strain>
    </source>
</reference>
<dbReference type="AlphaFoldDB" id="A0A1G4IAT3"/>
<evidence type="ECO:0000313" key="2">
    <source>
        <dbReference type="Proteomes" id="UP000195570"/>
    </source>
</evidence>
<dbReference type="EMBL" id="CZPT02001188">
    <property type="protein sequence ID" value="SCU69245.1"/>
    <property type="molecule type" value="Genomic_DNA"/>
</dbReference>